<dbReference type="AlphaFoldDB" id="A0AAJ7X3U5"/>
<dbReference type="InterPro" id="IPR036770">
    <property type="entry name" value="Ankyrin_rpt-contain_sf"/>
</dbReference>
<feature type="compositionally biased region" description="Basic and acidic residues" evidence="4">
    <location>
        <begin position="1"/>
        <end position="18"/>
    </location>
</feature>
<dbReference type="PROSITE" id="PS50297">
    <property type="entry name" value="ANK_REP_REGION"/>
    <property type="match status" value="4"/>
</dbReference>
<evidence type="ECO:0000256" key="4">
    <source>
        <dbReference type="SAM" id="MobiDB-lite"/>
    </source>
</evidence>
<evidence type="ECO:0000313" key="7">
    <source>
        <dbReference type="RefSeq" id="XP_032820265.1"/>
    </source>
</evidence>
<organism evidence="5 7">
    <name type="scientific">Petromyzon marinus</name>
    <name type="common">Sea lamprey</name>
    <dbReference type="NCBI Taxonomy" id="7757"/>
    <lineage>
        <taxon>Eukaryota</taxon>
        <taxon>Metazoa</taxon>
        <taxon>Chordata</taxon>
        <taxon>Craniata</taxon>
        <taxon>Vertebrata</taxon>
        <taxon>Cyclostomata</taxon>
        <taxon>Hyperoartia</taxon>
        <taxon>Petromyzontiformes</taxon>
        <taxon>Petromyzontidae</taxon>
        <taxon>Petromyzon</taxon>
    </lineage>
</organism>
<feature type="compositionally biased region" description="Basic and acidic residues" evidence="4">
    <location>
        <begin position="173"/>
        <end position="196"/>
    </location>
</feature>
<feature type="region of interest" description="Disordered" evidence="4">
    <location>
        <begin position="834"/>
        <end position="884"/>
    </location>
</feature>
<name>A0AAJ7X3U5_PETMA</name>
<protein>
    <submittedName>
        <fullName evidence="6 7">Uncharacterized protein LOC116948064 isoform X1</fullName>
    </submittedName>
</protein>
<feature type="repeat" description="ANK" evidence="3">
    <location>
        <begin position="473"/>
        <end position="505"/>
    </location>
</feature>
<evidence type="ECO:0000256" key="2">
    <source>
        <dbReference type="ARBA" id="ARBA00023043"/>
    </source>
</evidence>
<sequence>MAERRSVHRKETGRAGEMRRRRRPVDEVPSEQTPEPPPAPEDDAHARVPSTGGSAVGNKAGKTRKSKAAVCARRKLRARARCKDPPHQEGTKIKTSSPEDDATQLCADGLRASSTGTTDSPRDNADSVQTQTLPAADVRSEPSSAAAMKALDSRQRKAALPLRKIRCLANNDLRDASGTKPTEQKRGARGTADHQKSVGPRDVVADRQGGSAGASGTAALSPGRTAPAHWRRLVPRKTPAAPVGGLRCAPPRYSGLPIVPTLVPAKVFLASSGFAAPRPPSLPHEHPHSDIAIAAKPDEDGDTALHIAVVQQNVQMVNKIVQLFHMGRISLDVCNHLHQSPLHLAIITGQEALVAVLLSGGASPAALDRHGMNAVHLACSAGQTHVLALLLAQPACRGLLNSHDFSGMTPLHVAVKGSCVSAVSRLLENQVNVDALDWKNGSSALIYAVENDNIEIVELLIKHGANVNQQTYGGNAAVHVASGRGLLEITHLLVRHGANVGLKNTQNDNAYTVTTNQQVIDILKGRTAKPHVTGSDKLSLDSQHGGNAPNKPRDLPNGPATTSVLINRASQTDEPTMSVPSSPRQNSPVQNTRQPVDGSKQGEETSASNTEGSVTGAPSTGEATKSIVQGRIIMKRATAKTTRPCVVVSSSADSSGEVKVKLQSAIRSRVATATFKTTPGTLSQPAQVPSIVTLHPVTPVINVVTTSNSTASKAANASHTLTKTTPSVKEPYISFTKEWLATAKVTPPPKCIATSVITKRLELEPNQSSKDPCTLQLEPRQSSKDPCTLQLEPNQSSKDPCTLQLEPNQSSKDPCTLQLEPRQSSKDPCTLQLEPNQSSKDPCTLQLEPNQSSKDPCTLQLEPKQNSKDPCKSIIPKDVTTQAS</sequence>
<evidence type="ECO:0000313" key="5">
    <source>
        <dbReference type="Proteomes" id="UP001318040"/>
    </source>
</evidence>
<feature type="region of interest" description="Disordered" evidence="4">
    <location>
        <begin position="173"/>
        <end position="243"/>
    </location>
</feature>
<dbReference type="PROSITE" id="PS50088">
    <property type="entry name" value="ANK_REPEAT"/>
    <property type="match status" value="4"/>
</dbReference>
<dbReference type="GO" id="GO:0071356">
    <property type="term" value="P:cellular response to tumor necrosis factor"/>
    <property type="evidence" value="ECO:0007669"/>
    <property type="project" value="TreeGrafter"/>
</dbReference>
<accession>A0AAJ7X3U5</accession>
<feature type="compositionally biased region" description="Basic residues" evidence="4">
    <location>
        <begin position="61"/>
        <end position="80"/>
    </location>
</feature>
<feature type="region of interest" description="Disordered" evidence="4">
    <location>
        <begin position="1"/>
        <end position="156"/>
    </location>
</feature>
<dbReference type="Pfam" id="PF12796">
    <property type="entry name" value="Ank_2"/>
    <property type="match status" value="2"/>
</dbReference>
<dbReference type="PANTHER" id="PTHR46680:SF2">
    <property type="entry name" value="NF-KAPPA-B INHIBITOR ZETA"/>
    <property type="match status" value="1"/>
</dbReference>
<dbReference type="SUPFAM" id="SSF48403">
    <property type="entry name" value="Ankyrin repeat"/>
    <property type="match status" value="1"/>
</dbReference>
<feature type="compositionally biased region" description="Polar residues" evidence="4">
    <location>
        <begin position="834"/>
        <end position="855"/>
    </location>
</feature>
<feature type="repeat" description="ANK" evidence="3">
    <location>
        <begin position="406"/>
        <end position="438"/>
    </location>
</feature>
<keyword evidence="5" id="KW-1185">Reference proteome</keyword>
<dbReference type="RefSeq" id="XP_032820265.1">
    <property type="nucleotide sequence ID" value="XM_032964374.1"/>
</dbReference>
<keyword evidence="2 3" id="KW-0040">ANK repeat</keyword>
<dbReference type="SMART" id="SM00248">
    <property type="entry name" value="ANK"/>
    <property type="match status" value="6"/>
</dbReference>
<dbReference type="InterPro" id="IPR002110">
    <property type="entry name" value="Ankyrin_rpt"/>
</dbReference>
<feature type="compositionally biased region" description="Polar residues" evidence="4">
    <location>
        <begin position="559"/>
        <end position="594"/>
    </location>
</feature>
<gene>
    <name evidence="6 7" type="primary">LOC116948064</name>
</gene>
<feature type="repeat" description="ANK" evidence="3">
    <location>
        <begin position="337"/>
        <end position="369"/>
    </location>
</feature>
<feature type="region of interest" description="Disordered" evidence="4">
    <location>
        <begin position="530"/>
        <end position="628"/>
    </location>
</feature>
<dbReference type="Gene3D" id="1.25.40.20">
    <property type="entry name" value="Ankyrin repeat-containing domain"/>
    <property type="match status" value="1"/>
</dbReference>
<keyword evidence="1" id="KW-0677">Repeat</keyword>
<feature type="repeat" description="ANK" evidence="3">
    <location>
        <begin position="440"/>
        <end position="472"/>
    </location>
</feature>
<dbReference type="PANTHER" id="PTHR46680">
    <property type="entry name" value="NF-KAPPA-B INHIBITOR ALPHA"/>
    <property type="match status" value="1"/>
</dbReference>
<feature type="compositionally biased region" description="Polar residues" evidence="4">
    <location>
        <begin position="604"/>
        <end position="627"/>
    </location>
</feature>
<feature type="compositionally biased region" description="Basic and acidic residues" evidence="4">
    <location>
        <begin position="81"/>
        <end position="92"/>
    </location>
</feature>
<proteinExistence type="predicted"/>
<dbReference type="PRINTS" id="PR01415">
    <property type="entry name" value="ANKYRIN"/>
</dbReference>
<dbReference type="GO" id="GO:0051059">
    <property type="term" value="F:NF-kappaB binding"/>
    <property type="evidence" value="ECO:0007669"/>
    <property type="project" value="TreeGrafter"/>
</dbReference>
<dbReference type="RefSeq" id="XP_032820263.1">
    <property type="nucleotide sequence ID" value="XM_032964372.1"/>
</dbReference>
<evidence type="ECO:0000256" key="3">
    <source>
        <dbReference type="PROSITE-ProRule" id="PRU00023"/>
    </source>
</evidence>
<evidence type="ECO:0000256" key="1">
    <source>
        <dbReference type="ARBA" id="ARBA00022737"/>
    </source>
</evidence>
<dbReference type="Proteomes" id="UP001318040">
    <property type="component" value="Chromosome 32"/>
</dbReference>
<reference evidence="6 7" key="1">
    <citation type="submission" date="2025-04" db="UniProtKB">
        <authorList>
            <consortium name="RefSeq"/>
        </authorList>
    </citation>
    <scope>IDENTIFICATION</scope>
    <source>
        <tissue evidence="6 7">Sperm</tissue>
    </source>
</reference>
<dbReference type="InterPro" id="IPR051070">
    <property type="entry name" value="NF-kappa-B_inhibitor"/>
</dbReference>
<evidence type="ECO:0000313" key="6">
    <source>
        <dbReference type="RefSeq" id="XP_032820263.1"/>
    </source>
</evidence>
<dbReference type="GO" id="GO:0005829">
    <property type="term" value="C:cytosol"/>
    <property type="evidence" value="ECO:0007669"/>
    <property type="project" value="TreeGrafter"/>
</dbReference>
<dbReference type="KEGG" id="pmrn:116948064"/>
<feature type="region of interest" description="Disordered" evidence="4">
    <location>
        <begin position="766"/>
        <end position="787"/>
    </location>
</feature>